<organism evidence="1 2">
    <name type="scientific">Rhodococcus opacus RKJ300 = JCM 13270</name>
    <dbReference type="NCBI Taxonomy" id="1165867"/>
    <lineage>
        <taxon>Bacteria</taxon>
        <taxon>Bacillati</taxon>
        <taxon>Actinomycetota</taxon>
        <taxon>Actinomycetes</taxon>
        <taxon>Mycobacteriales</taxon>
        <taxon>Nocardiaceae</taxon>
        <taxon>Rhodococcus</taxon>
    </lineage>
</organism>
<protein>
    <submittedName>
        <fullName evidence="1">Uncharacterized protein</fullName>
    </submittedName>
</protein>
<proteinExistence type="predicted"/>
<name>I0WM64_RHOOP</name>
<dbReference type="Proteomes" id="UP000006447">
    <property type="component" value="Unassembled WGS sequence"/>
</dbReference>
<evidence type="ECO:0000313" key="2">
    <source>
        <dbReference type="Proteomes" id="UP000006447"/>
    </source>
</evidence>
<dbReference type="PATRIC" id="fig|1165867.3.peg.4799"/>
<evidence type="ECO:0000313" key="1">
    <source>
        <dbReference type="EMBL" id="EID77480.1"/>
    </source>
</evidence>
<dbReference type="EMBL" id="AJJH01000133">
    <property type="protein sequence ID" value="EID77480.1"/>
    <property type="molecule type" value="Genomic_DNA"/>
</dbReference>
<dbReference type="AlphaFoldDB" id="I0WM64"/>
<sequence>MRNRLADPRRQHVIGAVSQLVDGIARQDRWTIARRSTGRLLDQLLSHSGDPAFTYRSGSYSLGVDGAPVAVVEDDDTAVVLGGVCSSTGRDPIPVAAVLVASTAAPRTWLVASLDIATAVHNDFQRAIQHGRFSETIDADIIARHSPLDTRAAAIDWDDPTVVLRKSSNGTTTVADALSELAEWDQRAWTWIADECPTFGGLYLRARHPELVRQY</sequence>
<dbReference type="RefSeq" id="WP_007299268.1">
    <property type="nucleotide sequence ID" value="NZ_AJJH01000133.1"/>
</dbReference>
<accession>I0WM64</accession>
<comment type="caution">
    <text evidence="1">The sequence shown here is derived from an EMBL/GenBank/DDBJ whole genome shotgun (WGS) entry which is preliminary data.</text>
</comment>
<gene>
    <name evidence="1" type="ORF">W59_23510</name>
</gene>
<reference evidence="1 2" key="1">
    <citation type="journal article" date="2012" name="J. Bacteriol.">
        <title>Draft genome sequence of the nitrophenol-degrading actinomycete Rhodococcus imtechensis RKJ300.</title>
        <authorList>
            <person name="Vikram S."/>
            <person name="Kumar S."/>
            <person name="Subramanian S."/>
            <person name="Raghava G.P."/>
        </authorList>
    </citation>
    <scope>NUCLEOTIDE SEQUENCE [LARGE SCALE GENOMIC DNA]</scope>
    <source>
        <strain evidence="1 2">RKJ300</strain>
    </source>
</reference>